<proteinExistence type="inferred from homology"/>
<evidence type="ECO:0008006" key="7">
    <source>
        <dbReference type="Google" id="ProtNLM"/>
    </source>
</evidence>
<dbReference type="PANTHER" id="PTHR43747:SF5">
    <property type="entry name" value="FAD-BINDING DOMAIN-CONTAINING PROTEIN"/>
    <property type="match status" value="1"/>
</dbReference>
<dbReference type="GO" id="GO:0044550">
    <property type="term" value="P:secondary metabolite biosynthetic process"/>
    <property type="evidence" value="ECO:0007669"/>
    <property type="project" value="UniProtKB-ARBA"/>
</dbReference>
<evidence type="ECO:0000256" key="1">
    <source>
        <dbReference type="ARBA" id="ARBA00005706"/>
    </source>
</evidence>
<evidence type="ECO:0000256" key="4">
    <source>
        <dbReference type="ARBA" id="ARBA00049364"/>
    </source>
</evidence>
<dbReference type="PANTHER" id="PTHR43747">
    <property type="entry name" value="FAD-BINDING PROTEIN"/>
    <property type="match status" value="1"/>
</dbReference>
<dbReference type="PRINTS" id="PR00420">
    <property type="entry name" value="RNGMNOXGNASE"/>
</dbReference>
<organism evidence="5 6">
    <name type="scientific">Collybia nuda</name>
    <dbReference type="NCBI Taxonomy" id="64659"/>
    <lineage>
        <taxon>Eukaryota</taxon>
        <taxon>Fungi</taxon>
        <taxon>Dikarya</taxon>
        <taxon>Basidiomycota</taxon>
        <taxon>Agaricomycotina</taxon>
        <taxon>Agaricomycetes</taxon>
        <taxon>Agaricomycetidae</taxon>
        <taxon>Agaricales</taxon>
        <taxon>Tricholomatineae</taxon>
        <taxon>Clitocybaceae</taxon>
        <taxon>Collybia</taxon>
    </lineage>
</organism>
<dbReference type="EMBL" id="MU150409">
    <property type="protein sequence ID" value="KAF9456679.1"/>
    <property type="molecule type" value="Genomic_DNA"/>
</dbReference>
<dbReference type="Pfam" id="PF04820">
    <property type="entry name" value="Trp_halogenase"/>
    <property type="match status" value="2"/>
</dbReference>
<comment type="catalytic activity">
    <reaction evidence="4">
        <text>melleolide F + FADH2 + chloride + O2 = 6'-chloromelleolide F + FAD + 2 H2O + H(+)</text>
        <dbReference type="Rhea" id="RHEA:67160"/>
        <dbReference type="ChEBI" id="CHEBI:15377"/>
        <dbReference type="ChEBI" id="CHEBI:15378"/>
        <dbReference type="ChEBI" id="CHEBI:15379"/>
        <dbReference type="ChEBI" id="CHEBI:17996"/>
        <dbReference type="ChEBI" id="CHEBI:57692"/>
        <dbReference type="ChEBI" id="CHEBI:58307"/>
        <dbReference type="ChEBI" id="CHEBI:167712"/>
        <dbReference type="ChEBI" id="CHEBI:167713"/>
    </reaction>
    <physiologicalReaction direction="left-to-right" evidence="4">
        <dbReference type="Rhea" id="RHEA:67161"/>
    </physiologicalReaction>
</comment>
<keyword evidence="3" id="KW-0503">Monooxygenase</keyword>
<dbReference type="OrthoDB" id="3340390at2759"/>
<reference evidence="5" key="1">
    <citation type="submission" date="2020-11" db="EMBL/GenBank/DDBJ databases">
        <authorList>
            <consortium name="DOE Joint Genome Institute"/>
            <person name="Ahrendt S."/>
            <person name="Riley R."/>
            <person name="Andreopoulos W."/>
            <person name="Labutti K."/>
            <person name="Pangilinan J."/>
            <person name="Ruiz-Duenas F.J."/>
            <person name="Barrasa J.M."/>
            <person name="Sanchez-Garcia M."/>
            <person name="Camarero S."/>
            <person name="Miyauchi S."/>
            <person name="Serrano A."/>
            <person name="Linde D."/>
            <person name="Babiker R."/>
            <person name="Drula E."/>
            <person name="Ayuso-Fernandez I."/>
            <person name="Pacheco R."/>
            <person name="Padilla G."/>
            <person name="Ferreira P."/>
            <person name="Barriuso J."/>
            <person name="Kellner H."/>
            <person name="Castanera R."/>
            <person name="Alfaro M."/>
            <person name="Ramirez L."/>
            <person name="Pisabarro A.G."/>
            <person name="Kuo A."/>
            <person name="Tritt A."/>
            <person name="Lipzen A."/>
            <person name="He G."/>
            <person name="Yan M."/>
            <person name="Ng V."/>
            <person name="Cullen D."/>
            <person name="Martin F."/>
            <person name="Rosso M.-N."/>
            <person name="Henrissat B."/>
            <person name="Hibbett D."/>
            <person name="Martinez A.T."/>
            <person name="Grigoriev I.V."/>
        </authorList>
    </citation>
    <scope>NUCLEOTIDE SEQUENCE</scope>
    <source>
        <strain evidence="5">CBS 247.69</strain>
    </source>
</reference>
<evidence type="ECO:0000256" key="3">
    <source>
        <dbReference type="ARBA" id="ARBA00023033"/>
    </source>
</evidence>
<dbReference type="SUPFAM" id="SSF51905">
    <property type="entry name" value="FAD/NAD(P)-binding domain"/>
    <property type="match status" value="1"/>
</dbReference>
<evidence type="ECO:0000256" key="2">
    <source>
        <dbReference type="ARBA" id="ARBA00023002"/>
    </source>
</evidence>
<dbReference type="Proteomes" id="UP000807353">
    <property type="component" value="Unassembled WGS sequence"/>
</dbReference>
<dbReference type="InterPro" id="IPR036188">
    <property type="entry name" value="FAD/NAD-bd_sf"/>
</dbReference>
<dbReference type="Gene3D" id="3.50.50.60">
    <property type="entry name" value="FAD/NAD(P)-binding domain"/>
    <property type="match status" value="1"/>
</dbReference>
<evidence type="ECO:0000313" key="6">
    <source>
        <dbReference type="Proteomes" id="UP000807353"/>
    </source>
</evidence>
<dbReference type="InterPro" id="IPR006905">
    <property type="entry name" value="Flavin_halogenase"/>
</dbReference>
<gene>
    <name evidence="5" type="ORF">BDZ94DRAFT_330307</name>
</gene>
<dbReference type="InterPro" id="IPR050816">
    <property type="entry name" value="Flavin-dep_Halogenase_NPB"/>
</dbReference>
<comment type="similarity">
    <text evidence="1">Belongs to the flavin-dependent halogenase family.</text>
</comment>
<dbReference type="AlphaFoldDB" id="A0A9P5XTE4"/>
<comment type="caution">
    <text evidence="5">The sequence shown here is derived from an EMBL/GenBank/DDBJ whole genome shotgun (WGS) entry which is preliminary data.</text>
</comment>
<evidence type="ECO:0000313" key="5">
    <source>
        <dbReference type="EMBL" id="KAF9456679.1"/>
    </source>
</evidence>
<accession>A0A9P5XTE4</accession>
<keyword evidence="6" id="KW-1185">Reference proteome</keyword>
<sequence length="532" mass="57912">MVLSTYPPTHATVLVVGGGPAGSFASTILAQEGIDVVCCEATQFPRYHIGESLLASAKTYMNMIDACDKVNDRGFHPKPGAAIKFRPDRPEAYTDFVAVNPQNNVWNVERSQFDDLLLNHAHEKGARVFQETLINNIEVSDGRPRSAQWSSKGIVGTISFDYIIDCSGRQGILSTKVLHNRHHNQTLKNIATWGYWTGSAGVYGKGTNREGAILIEGLVDGPPGWAWFIPLAGKISVGIVMHETDNTSLRREYGGSTKMHYLRALARAPDVLALLQDAVLGDEVRMASDYSYSAASYAGPGWRLAGDAGAFIDPFFSSGVHLAFHGGLSAAISVLASLRRDVPEDAAAAYHNKKVAMSYTRFLLVVLSAYKQLRYQNMDILSDVESRDFDAAFELLRPVIQGLGDIDASHSRAVTEETLGKTMDFITSVLITSSSDVEFAKSSGHIPTHLFERDGNLLGPDQIAKMVSDTGADEKTERALRSVNAHKALQFYDPSSNFEQESVLGMVADLKRGNVGLRLSTVKTDVVIPNSV</sequence>
<dbReference type="GO" id="GO:0140907">
    <property type="term" value="F:flavin-dependent halogenase activity"/>
    <property type="evidence" value="ECO:0007669"/>
    <property type="project" value="UniProtKB-ARBA"/>
</dbReference>
<name>A0A9P5XTE4_9AGAR</name>
<keyword evidence="2" id="KW-0560">Oxidoreductase</keyword>
<protein>
    <recommendedName>
        <fullName evidence="7">Halogenase</fullName>
    </recommendedName>
</protein>
<dbReference type="GO" id="GO:0004497">
    <property type="term" value="F:monooxygenase activity"/>
    <property type="evidence" value="ECO:0007669"/>
    <property type="project" value="UniProtKB-KW"/>
</dbReference>